<organism evidence="1 2">
    <name type="scientific">Hypoxylon rubiginosum</name>
    <dbReference type="NCBI Taxonomy" id="110542"/>
    <lineage>
        <taxon>Eukaryota</taxon>
        <taxon>Fungi</taxon>
        <taxon>Dikarya</taxon>
        <taxon>Ascomycota</taxon>
        <taxon>Pezizomycotina</taxon>
        <taxon>Sordariomycetes</taxon>
        <taxon>Xylariomycetidae</taxon>
        <taxon>Xylariales</taxon>
        <taxon>Hypoxylaceae</taxon>
        <taxon>Hypoxylon</taxon>
    </lineage>
</organism>
<reference evidence="1 2" key="1">
    <citation type="journal article" date="2022" name="New Phytol.">
        <title>Ecological generalism drives hyperdiversity of secondary metabolite gene clusters in xylarialean endophytes.</title>
        <authorList>
            <person name="Franco M.E.E."/>
            <person name="Wisecaver J.H."/>
            <person name="Arnold A.E."/>
            <person name="Ju Y.M."/>
            <person name="Slot J.C."/>
            <person name="Ahrendt S."/>
            <person name="Moore L.P."/>
            <person name="Eastman K.E."/>
            <person name="Scott K."/>
            <person name="Konkel Z."/>
            <person name="Mondo S.J."/>
            <person name="Kuo A."/>
            <person name="Hayes R.D."/>
            <person name="Haridas S."/>
            <person name="Andreopoulos B."/>
            <person name="Riley R."/>
            <person name="LaButti K."/>
            <person name="Pangilinan J."/>
            <person name="Lipzen A."/>
            <person name="Amirebrahimi M."/>
            <person name="Yan J."/>
            <person name="Adam C."/>
            <person name="Keymanesh K."/>
            <person name="Ng V."/>
            <person name="Louie K."/>
            <person name="Northen T."/>
            <person name="Drula E."/>
            <person name="Henrissat B."/>
            <person name="Hsieh H.M."/>
            <person name="Youens-Clark K."/>
            <person name="Lutzoni F."/>
            <person name="Miadlikowska J."/>
            <person name="Eastwood D.C."/>
            <person name="Hamelin R.C."/>
            <person name="Grigoriev I.V."/>
            <person name="U'Ren J.M."/>
        </authorList>
    </citation>
    <scope>NUCLEOTIDE SEQUENCE [LARGE SCALE GENOMIC DNA]</scope>
    <source>
        <strain evidence="1 2">ER1909</strain>
    </source>
</reference>
<keyword evidence="2" id="KW-1185">Reference proteome</keyword>
<gene>
    <name evidence="1" type="ORF">F4821DRAFT_237890</name>
</gene>
<evidence type="ECO:0000313" key="2">
    <source>
        <dbReference type="Proteomes" id="UP001497680"/>
    </source>
</evidence>
<sequence>MASRILFTPRLTRGVTGVAVAGAGIGLYYMYAGNVVRADSGAPKPAFGSGPAFLSLQLESTESVNHNTKRLRFRLPDADSVSGLPLTSALLTFSWPKGRITPVLRPYTPINDLDEPGTLEFLVKQYPNGKQSTHLHSLKPGDSLRFVTRLPGYKWEPNKHSEIMLIAGGAGITPAYQLLRGILQNPEDRTKITLVFGVNTDADLLLRKELDEYEAQFPGRFKAVYTVSRPVEGSPFRKGYVSKELLKEMGPLPNDGKVFVCGPPPMESSLVGDKKKSGILEELGYRKDQIYKF</sequence>
<proteinExistence type="predicted"/>
<protein>
    <submittedName>
        <fullName evidence="1">NADH-cytochrome b5 reductase</fullName>
    </submittedName>
</protein>
<evidence type="ECO:0000313" key="1">
    <source>
        <dbReference type="EMBL" id="KAI6086753.1"/>
    </source>
</evidence>
<name>A0ACC0D2F9_9PEZI</name>
<comment type="caution">
    <text evidence="1">The sequence shown here is derived from an EMBL/GenBank/DDBJ whole genome shotgun (WGS) entry which is preliminary data.</text>
</comment>
<dbReference type="EMBL" id="MU394313">
    <property type="protein sequence ID" value="KAI6086753.1"/>
    <property type="molecule type" value="Genomic_DNA"/>
</dbReference>
<accession>A0ACC0D2F9</accession>
<dbReference type="Proteomes" id="UP001497680">
    <property type="component" value="Unassembled WGS sequence"/>
</dbReference>